<accession>A0A9Q4H2M8</accession>
<dbReference type="EC" id="3.1.-.-" evidence="12"/>
<reference evidence="16" key="3">
    <citation type="submission" date="2024-02" db="EMBL/GenBank/DDBJ databases">
        <authorList>
            <person name="Choi B."/>
        </authorList>
    </citation>
    <scope>NUCLEOTIDE SEQUENCE</scope>
    <source>
        <strain evidence="16">UMB1016</strain>
    </source>
</reference>
<dbReference type="AlphaFoldDB" id="A0A1E9PQ62"/>
<accession>A0A1E9PQ62</accession>
<dbReference type="PANTHER" id="PTHR43694:SF4">
    <property type="entry name" value="RIBONUCLEASE J 2"/>
    <property type="match status" value="1"/>
</dbReference>
<keyword evidence="6" id="KW-0479">Metal-binding</keyword>
<dbReference type="Pfam" id="PF17770">
    <property type="entry name" value="RNase_J_C"/>
    <property type="match status" value="1"/>
</dbReference>
<dbReference type="Pfam" id="PF07521">
    <property type="entry name" value="RMMBL"/>
    <property type="match status" value="1"/>
</dbReference>
<evidence type="ECO:0000256" key="6">
    <source>
        <dbReference type="ARBA" id="ARBA00022723"/>
    </source>
</evidence>
<comment type="cofactor">
    <cofactor evidence="1">
        <name>Zn(2+)</name>
        <dbReference type="ChEBI" id="CHEBI:29105"/>
    </cofactor>
</comment>
<evidence type="ECO:0000256" key="1">
    <source>
        <dbReference type="ARBA" id="ARBA00001947"/>
    </source>
</evidence>
<dbReference type="Gene3D" id="3.60.15.10">
    <property type="entry name" value="Ribonuclease Z/Hydroxyacylglutathione hydrolase-like"/>
    <property type="match status" value="1"/>
</dbReference>
<comment type="similarity">
    <text evidence="12">Belongs to the metallo-beta-lactamase superfamily. RNA-metabolizing metallo-beta-lactamase-like family. Bacterial RNase J subfamily.</text>
</comment>
<dbReference type="NCBIfam" id="TIGR00649">
    <property type="entry name" value="MG423"/>
    <property type="match status" value="1"/>
</dbReference>
<dbReference type="CDD" id="cd07714">
    <property type="entry name" value="RNaseJ_MBL-fold"/>
    <property type="match status" value="1"/>
</dbReference>
<keyword evidence="3 12" id="KW-0963">Cytoplasm</keyword>
<dbReference type="SMART" id="SM00849">
    <property type="entry name" value="Lactamase_B"/>
    <property type="match status" value="1"/>
</dbReference>
<dbReference type="FunFam" id="3.10.20.580:FF:000001">
    <property type="entry name" value="Ribonuclease J"/>
    <property type="match status" value="1"/>
</dbReference>
<evidence type="ECO:0000256" key="13">
    <source>
        <dbReference type="SAM" id="MobiDB-lite"/>
    </source>
</evidence>
<dbReference type="InterPro" id="IPR055132">
    <property type="entry name" value="RNase_J_b_CASP"/>
</dbReference>
<keyword evidence="7 12" id="KW-0255">Endonuclease</keyword>
<dbReference type="InterPro" id="IPR030854">
    <property type="entry name" value="RNase_J_bac"/>
</dbReference>
<protein>
    <recommendedName>
        <fullName evidence="12">Ribonuclease J</fullName>
        <shortName evidence="12">RNase J</shortName>
        <ecNumber evidence="12">3.1.-.-</ecNumber>
    </recommendedName>
</protein>
<dbReference type="InterPro" id="IPR036866">
    <property type="entry name" value="RibonucZ/Hydroxyglut_hydro"/>
</dbReference>
<evidence type="ECO:0000313" key="15">
    <source>
        <dbReference type="EMBL" id="MCY3086953.1"/>
    </source>
</evidence>
<gene>
    <name evidence="12" type="primary">rnj</name>
    <name evidence="16" type="ORF">DBT44_0002585</name>
    <name evidence="15" type="ORF">ODY61_02340</name>
</gene>
<dbReference type="EMBL" id="JAOTMY010000001">
    <property type="protein sequence ID" value="MCY3086953.1"/>
    <property type="molecule type" value="Genomic_DNA"/>
</dbReference>
<evidence type="ECO:0000256" key="7">
    <source>
        <dbReference type="ARBA" id="ARBA00022759"/>
    </source>
</evidence>
<dbReference type="GO" id="GO:0005737">
    <property type="term" value="C:cytoplasm"/>
    <property type="evidence" value="ECO:0007669"/>
    <property type="project" value="UniProtKB-SubCell"/>
</dbReference>
<dbReference type="HAMAP" id="MF_01491">
    <property type="entry name" value="RNase_J_bact"/>
    <property type="match status" value="1"/>
</dbReference>
<feature type="domain" description="Metallo-beta-lactamase" evidence="14">
    <location>
        <begin position="16"/>
        <end position="221"/>
    </location>
</feature>
<comment type="function">
    <text evidence="12">An RNase that has 5'-3' exonuclease and possibly endonuclease activity. Involved in maturation of rRNA and in some organisms also mRNA maturation and/or decay.</text>
</comment>
<dbReference type="Proteomes" id="UP000250354">
    <property type="component" value="Chromosome"/>
</dbReference>
<keyword evidence="5 12" id="KW-0540">Nuclease</keyword>
<keyword evidence="11 12" id="KW-0694">RNA-binding</keyword>
<evidence type="ECO:0000256" key="11">
    <source>
        <dbReference type="ARBA" id="ARBA00022884"/>
    </source>
</evidence>
<keyword evidence="8 12" id="KW-0378">Hydrolase</keyword>
<dbReference type="Pfam" id="PF22505">
    <property type="entry name" value="RNase_J_b_CASP"/>
    <property type="match status" value="1"/>
</dbReference>
<keyword evidence="4 12" id="KW-0698">rRNA processing</keyword>
<dbReference type="Gene3D" id="3.10.20.580">
    <property type="match status" value="1"/>
</dbReference>
<sequence>MSGISIIPLGGVREDGKNMYLVEVNDKIFILDCGLIFPPDEMLGVDIMIPDFTYVIEHKDKVAGVFLSHGHADAIGALPYLLKEVNVPVFGTELTIELAKINCKKRGVKNFKDFYVIDDSNEIDFDDAVVKFFSTTHTVPESLGIAVQTEEGSIVYTGDFKFDLTVGDGYKTSFNRIGEIASSGVIALLSDSQHADSYFENTSEEKLEQAILKEVDKASGRVVLATVDSNILRIQQVLNVARATNRHVFLSGDQIEEIIDVAIRLNKLTIPSKNLIQPNDNLKNFADDEIIILETGEYGEILTNLQAMSKGSHKNIKIQKGDLVLITSSPSVGLETVMADTEDEIYRAGGHALQVLSAYKSSGHASPKDLEVLIGLFNPDYVVPVSGEYRLLHAHGKIAQSLGYDDDHIFLLEKGDVLKYEKGKLRLASSVPSENVLVDGSGVGDIGNIVLRDRRILSEDGIFVIVLTISRSQGKILSQPEIISRGFVFMKESTDLLNASKELVREEVEKALADPKNFDWADLKGKIREVVAKYLYKETNRRPMVLPVIMESSHRRGKRNFKKENQKNNSNQKNHSNQKNNAKKNNKPNSKNKHNKNHKQKQDAKS</sequence>
<organism evidence="15 18">
    <name type="scientific">Aerococcus mictus</name>
    <dbReference type="NCBI Taxonomy" id="2976810"/>
    <lineage>
        <taxon>Bacteria</taxon>
        <taxon>Bacillati</taxon>
        <taxon>Bacillota</taxon>
        <taxon>Bacilli</taxon>
        <taxon>Lactobacillales</taxon>
        <taxon>Aerococcaceae</taxon>
        <taxon>Aerococcus</taxon>
    </lineage>
</organism>
<dbReference type="InterPro" id="IPR042173">
    <property type="entry name" value="RNase_J_2"/>
</dbReference>
<keyword evidence="9" id="KW-0862">Zinc</keyword>
<reference evidence="16 17" key="1">
    <citation type="journal article" date="2020" name="J. Bacteriol.">
        <title>Aerococcus urinae Isolated from Women with Lower Urinary Tract Symptoms: In Vitro Aggregation and Genome Analysis.</title>
        <authorList>
            <person name="Hilt E.E."/>
            <person name="Putonti C."/>
            <person name="Thomas-White K."/>
            <person name="Lewis A.L."/>
            <person name="Visick K.L."/>
            <person name="Gilbert N.M."/>
            <person name="Wolfe A.J."/>
        </authorList>
    </citation>
    <scope>NUCLEOTIDE SEQUENCE [LARGE SCALE GENOMIC DNA]</scope>
    <source>
        <strain evidence="16 17">UMB1016</strain>
    </source>
</reference>
<dbReference type="GO" id="GO:0003723">
    <property type="term" value="F:RNA binding"/>
    <property type="evidence" value="ECO:0007669"/>
    <property type="project" value="UniProtKB-UniRule"/>
</dbReference>
<evidence type="ECO:0000256" key="3">
    <source>
        <dbReference type="ARBA" id="ARBA00022490"/>
    </source>
</evidence>
<evidence type="ECO:0000256" key="12">
    <source>
        <dbReference type="HAMAP-Rule" id="MF_01491"/>
    </source>
</evidence>
<dbReference type="InterPro" id="IPR001279">
    <property type="entry name" value="Metallo-B-lactamas"/>
</dbReference>
<evidence type="ECO:0000313" key="17">
    <source>
        <dbReference type="Proteomes" id="UP000250354"/>
    </source>
</evidence>
<dbReference type="EMBL" id="CP145132">
    <property type="protein sequence ID" value="WWC55210.1"/>
    <property type="molecule type" value="Genomic_DNA"/>
</dbReference>
<dbReference type="InterPro" id="IPR004613">
    <property type="entry name" value="RNase_J"/>
</dbReference>
<dbReference type="GO" id="GO:0004521">
    <property type="term" value="F:RNA endonuclease activity"/>
    <property type="evidence" value="ECO:0007669"/>
    <property type="project" value="UniProtKB-UniRule"/>
</dbReference>
<comment type="subunit">
    <text evidence="12">Homodimer, may be a subunit of the RNA degradosome.</text>
</comment>
<feature type="compositionally biased region" description="Low complexity" evidence="13">
    <location>
        <begin position="567"/>
        <end position="580"/>
    </location>
</feature>
<dbReference type="Pfam" id="PF00753">
    <property type="entry name" value="Lactamase_B"/>
    <property type="match status" value="1"/>
</dbReference>
<dbReference type="Proteomes" id="UP001069047">
    <property type="component" value="Unassembled WGS sequence"/>
</dbReference>
<dbReference type="GO" id="GO:0008270">
    <property type="term" value="F:zinc ion binding"/>
    <property type="evidence" value="ECO:0007669"/>
    <property type="project" value="InterPro"/>
</dbReference>
<name>A0A1E9PQ62_9LACT</name>
<dbReference type="Gene3D" id="3.40.50.10710">
    <property type="entry name" value="Metallo-hydrolase/oxidoreductase"/>
    <property type="match status" value="1"/>
</dbReference>
<dbReference type="PANTHER" id="PTHR43694">
    <property type="entry name" value="RIBONUCLEASE J"/>
    <property type="match status" value="1"/>
</dbReference>
<comment type="subcellular location">
    <subcellularLocation>
        <location evidence="2 12">Cytoplasm</location>
    </subcellularLocation>
</comment>
<dbReference type="GeneID" id="86857829"/>
<evidence type="ECO:0000256" key="5">
    <source>
        <dbReference type="ARBA" id="ARBA00022722"/>
    </source>
</evidence>
<evidence type="ECO:0000313" key="18">
    <source>
        <dbReference type="Proteomes" id="UP001069047"/>
    </source>
</evidence>
<keyword evidence="17" id="KW-1185">Reference proteome</keyword>
<dbReference type="InterPro" id="IPR011108">
    <property type="entry name" value="RMMBL"/>
</dbReference>
<evidence type="ECO:0000256" key="9">
    <source>
        <dbReference type="ARBA" id="ARBA00022833"/>
    </source>
</evidence>
<dbReference type="SUPFAM" id="SSF56281">
    <property type="entry name" value="Metallo-hydrolase/oxidoreductase"/>
    <property type="match status" value="1"/>
</dbReference>
<proteinExistence type="inferred from homology"/>
<evidence type="ECO:0000256" key="10">
    <source>
        <dbReference type="ARBA" id="ARBA00022839"/>
    </source>
</evidence>
<evidence type="ECO:0000256" key="2">
    <source>
        <dbReference type="ARBA" id="ARBA00004496"/>
    </source>
</evidence>
<reference evidence="15" key="2">
    <citation type="submission" date="2022-09" db="EMBL/GenBank/DDBJ databases">
        <title>Aerococcus urinae taxonomy study.</title>
        <authorList>
            <person name="Christensen J."/>
            <person name="Senneby E."/>
        </authorList>
    </citation>
    <scope>NUCLEOTIDE SEQUENCE</scope>
    <source>
        <strain evidence="15">LUND-41-B12</strain>
    </source>
</reference>
<dbReference type="GO" id="GO:0006364">
    <property type="term" value="P:rRNA processing"/>
    <property type="evidence" value="ECO:0007669"/>
    <property type="project" value="UniProtKB-UniRule"/>
</dbReference>
<dbReference type="InterPro" id="IPR041636">
    <property type="entry name" value="RNase_J_C"/>
</dbReference>
<keyword evidence="10 12" id="KW-0269">Exonuclease</keyword>
<evidence type="ECO:0000256" key="8">
    <source>
        <dbReference type="ARBA" id="ARBA00022801"/>
    </source>
</evidence>
<evidence type="ECO:0000259" key="14">
    <source>
        <dbReference type="SMART" id="SM00849"/>
    </source>
</evidence>
<dbReference type="RefSeq" id="WP_070558512.1">
    <property type="nucleotide sequence ID" value="NZ_CAJHLG010000001.1"/>
</dbReference>
<dbReference type="GO" id="GO:0004534">
    <property type="term" value="F:5'-3' RNA exonuclease activity"/>
    <property type="evidence" value="ECO:0007669"/>
    <property type="project" value="UniProtKB-UniRule"/>
</dbReference>
<evidence type="ECO:0000256" key="4">
    <source>
        <dbReference type="ARBA" id="ARBA00022552"/>
    </source>
</evidence>
<comment type="caution">
    <text evidence="12">Lacks conserved residue(s) required for the propagation of feature annotation.</text>
</comment>
<evidence type="ECO:0000313" key="16">
    <source>
        <dbReference type="EMBL" id="WWC55210.1"/>
    </source>
</evidence>
<feature type="compositionally biased region" description="Basic residues" evidence="13">
    <location>
        <begin position="581"/>
        <end position="599"/>
    </location>
</feature>
<feature type="region of interest" description="Disordered" evidence="13">
    <location>
        <begin position="547"/>
        <end position="606"/>
    </location>
</feature>